<reference evidence="3" key="1">
    <citation type="submission" date="2016-03" db="EMBL/GenBank/DDBJ databases">
        <authorList>
            <person name="Guldener U."/>
        </authorList>
    </citation>
    <scope>NUCLEOTIDE SEQUENCE [LARGE SCALE GENOMIC DNA]</scope>
</reference>
<evidence type="ECO:0000313" key="2">
    <source>
        <dbReference type="EMBL" id="CZT45312.1"/>
    </source>
</evidence>
<dbReference type="AlphaFoldDB" id="A0A1E1M883"/>
<proteinExistence type="predicted"/>
<protein>
    <submittedName>
        <fullName evidence="2">Uncharacterized protein</fullName>
    </submittedName>
</protein>
<keyword evidence="3" id="KW-1185">Reference proteome</keyword>
<sequence length="75" mass="8500">MLTNNGSAAERGPVTPEPAEGRYGKDLQCVDEYLFKIEVEVTKSKHQVSSNFARRMPEDIADLRTGEKHPKFSYK</sequence>
<gene>
    <name evidence="2" type="ORF">RSE6_05610</name>
</gene>
<dbReference type="EMBL" id="FJVC01000210">
    <property type="protein sequence ID" value="CZT45312.1"/>
    <property type="molecule type" value="Genomic_DNA"/>
</dbReference>
<evidence type="ECO:0000313" key="3">
    <source>
        <dbReference type="Proteomes" id="UP000177625"/>
    </source>
</evidence>
<evidence type="ECO:0000256" key="1">
    <source>
        <dbReference type="SAM" id="MobiDB-lite"/>
    </source>
</evidence>
<name>A0A1E1M883_RHYSE</name>
<dbReference type="Proteomes" id="UP000177625">
    <property type="component" value="Unassembled WGS sequence"/>
</dbReference>
<feature type="region of interest" description="Disordered" evidence="1">
    <location>
        <begin position="1"/>
        <end position="23"/>
    </location>
</feature>
<organism evidence="2 3">
    <name type="scientific">Rhynchosporium secalis</name>
    <name type="common">Barley scald fungus</name>
    <dbReference type="NCBI Taxonomy" id="38038"/>
    <lineage>
        <taxon>Eukaryota</taxon>
        <taxon>Fungi</taxon>
        <taxon>Dikarya</taxon>
        <taxon>Ascomycota</taxon>
        <taxon>Pezizomycotina</taxon>
        <taxon>Leotiomycetes</taxon>
        <taxon>Helotiales</taxon>
        <taxon>Ploettnerulaceae</taxon>
        <taxon>Rhynchosporium</taxon>
    </lineage>
</organism>
<accession>A0A1E1M883</accession>